<dbReference type="AlphaFoldDB" id="A0A1G9LUM0"/>
<evidence type="ECO:0000313" key="2">
    <source>
        <dbReference type="EMBL" id="SDL65115.1"/>
    </source>
</evidence>
<protein>
    <submittedName>
        <fullName evidence="2">Uncharacterized protein</fullName>
    </submittedName>
</protein>
<feature type="signal peptide" evidence="1">
    <location>
        <begin position="1"/>
        <end position="43"/>
    </location>
</feature>
<accession>A0A1G9LUM0</accession>
<keyword evidence="3" id="KW-1185">Reference proteome</keyword>
<name>A0A1G9LUM0_9RHOB</name>
<gene>
    <name evidence="2" type="ORF">SAMN04488026_11018</name>
</gene>
<evidence type="ECO:0000313" key="3">
    <source>
        <dbReference type="Proteomes" id="UP000199382"/>
    </source>
</evidence>
<reference evidence="2 3" key="1">
    <citation type="submission" date="2016-10" db="EMBL/GenBank/DDBJ databases">
        <authorList>
            <person name="de Groot N.N."/>
        </authorList>
    </citation>
    <scope>NUCLEOTIDE SEQUENCE [LARGE SCALE GENOMIC DNA]</scope>
    <source>
        <strain evidence="2 3">DSM 25294</strain>
    </source>
</reference>
<proteinExistence type="predicted"/>
<sequence length="131" mass="13858">MREMSTIVVSVSILAPMTRVARIFSTCLIAAFFLGLVAQSASAGMMDPPMDMAVSQNAEMNHARCVGCDDDGMDGQPDCDGACGVVEILGLPVGWTGPSPITAAVFSDLAPRFRNRGDPPARTPPRARFPM</sequence>
<dbReference type="Proteomes" id="UP000199382">
    <property type="component" value="Unassembled WGS sequence"/>
</dbReference>
<dbReference type="EMBL" id="FNEK01000101">
    <property type="protein sequence ID" value="SDL65115.1"/>
    <property type="molecule type" value="Genomic_DNA"/>
</dbReference>
<dbReference type="STRING" id="571298.SAMN04488026_11018"/>
<keyword evidence="1" id="KW-0732">Signal</keyword>
<evidence type="ECO:0000256" key="1">
    <source>
        <dbReference type="SAM" id="SignalP"/>
    </source>
</evidence>
<organism evidence="2 3">
    <name type="scientific">Aliiruegeria lutimaris</name>
    <dbReference type="NCBI Taxonomy" id="571298"/>
    <lineage>
        <taxon>Bacteria</taxon>
        <taxon>Pseudomonadati</taxon>
        <taxon>Pseudomonadota</taxon>
        <taxon>Alphaproteobacteria</taxon>
        <taxon>Rhodobacterales</taxon>
        <taxon>Roseobacteraceae</taxon>
        <taxon>Aliiruegeria</taxon>
    </lineage>
</organism>
<feature type="chain" id="PRO_5011529538" evidence="1">
    <location>
        <begin position="44"/>
        <end position="131"/>
    </location>
</feature>